<organism evidence="2 3">
    <name type="scientific">Pseudonocardia dioxanivorans (strain ATCC 55486 / DSM 44775 / JCM 13855 / CB1190)</name>
    <dbReference type="NCBI Taxonomy" id="675635"/>
    <lineage>
        <taxon>Bacteria</taxon>
        <taxon>Bacillati</taxon>
        <taxon>Actinomycetota</taxon>
        <taxon>Actinomycetes</taxon>
        <taxon>Pseudonocardiales</taxon>
        <taxon>Pseudonocardiaceae</taxon>
        <taxon>Pseudonocardia</taxon>
    </lineage>
</organism>
<proteinExistence type="predicted"/>
<dbReference type="EMBL" id="CP002593">
    <property type="protein sequence ID" value="AEA24369.1"/>
    <property type="molecule type" value="Genomic_DNA"/>
</dbReference>
<sequence length="73" mass="7532">MWSSPLVPGSECRPVPDAMSPPAQTADALSVPISAAPPGSSSRVLADRGRERVVEAMSLPVVPVLTPPDERAA</sequence>
<evidence type="ECO:0000313" key="3">
    <source>
        <dbReference type="Proteomes" id="UP000007809"/>
    </source>
</evidence>
<evidence type="ECO:0000313" key="2">
    <source>
        <dbReference type="EMBL" id="AEA24369.1"/>
    </source>
</evidence>
<keyword evidence="3" id="KW-1185">Reference proteome</keyword>
<reference evidence="2 3" key="1">
    <citation type="journal article" date="2011" name="J. Bacteriol.">
        <title>Genome sequence of the 1,4-dioxane-degrading Pseudonocardia dioxanivorans strain CB1190.</title>
        <authorList>
            <person name="Sales C.M."/>
            <person name="Mahendra S."/>
            <person name="Grostern A."/>
            <person name="Parales R.E."/>
            <person name="Goodwin L.A."/>
            <person name="Woyke T."/>
            <person name="Nolan M."/>
            <person name="Lapidus A."/>
            <person name="Chertkov O."/>
            <person name="Ovchinnikova G."/>
            <person name="Sczyrba A."/>
            <person name="Alvarez-Cohen L."/>
        </authorList>
    </citation>
    <scope>NUCLEOTIDE SEQUENCE [LARGE SCALE GENOMIC DNA]</scope>
    <source>
        <strain evidence="3">ATCC 55486 / DSM 44775 / JCM 13855 / CB1190</strain>
    </source>
</reference>
<gene>
    <name evidence="2" type="ordered locus">Psed_2145</name>
</gene>
<dbReference type="HOGENOM" id="CLU_2702136_0_0_11"/>
<name>F4CKZ0_PSEUX</name>
<evidence type="ECO:0000256" key="1">
    <source>
        <dbReference type="SAM" id="MobiDB-lite"/>
    </source>
</evidence>
<dbReference type="AlphaFoldDB" id="F4CKZ0"/>
<dbReference type="KEGG" id="pdx:Psed_2145"/>
<protein>
    <submittedName>
        <fullName evidence="2">Uncharacterized protein</fullName>
    </submittedName>
</protein>
<feature type="region of interest" description="Disordered" evidence="1">
    <location>
        <begin position="1"/>
        <end position="27"/>
    </location>
</feature>
<dbReference type="Proteomes" id="UP000007809">
    <property type="component" value="Chromosome"/>
</dbReference>
<accession>F4CKZ0</accession>